<dbReference type="EMBL" id="CAJVPU010002269">
    <property type="protein sequence ID" value="CAG8498103.1"/>
    <property type="molecule type" value="Genomic_DNA"/>
</dbReference>
<reference evidence="1" key="1">
    <citation type="submission" date="2021-06" db="EMBL/GenBank/DDBJ databases">
        <authorList>
            <person name="Kallberg Y."/>
            <person name="Tangrot J."/>
            <person name="Rosling A."/>
        </authorList>
    </citation>
    <scope>NUCLEOTIDE SEQUENCE</scope>
    <source>
        <strain evidence="1">IL203A</strain>
    </source>
</reference>
<organism evidence="1 2">
    <name type="scientific">Dentiscutata heterogama</name>
    <dbReference type="NCBI Taxonomy" id="1316150"/>
    <lineage>
        <taxon>Eukaryota</taxon>
        <taxon>Fungi</taxon>
        <taxon>Fungi incertae sedis</taxon>
        <taxon>Mucoromycota</taxon>
        <taxon>Glomeromycotina</taxon>
        <taxon>Glomeromycetes</taxon>
        <taxon>Diversisporales</taxon>
        <taxon>Gigasporaceae</taxon>
        <taxon>Dentiscutata</taxon>
    </lineage>
</organism>
<gene>
    <name evidence="1" type="ORF">DHETER_LOCUS2878</name>
</gene>
<dbReference type="Proteomes" id="UP000789702">
    <property type="component" value="Unassembled WGS sequence"/>
</dbReference>
<evidence type="ECO:0000313" key="1">
    <source>
        <dbReference type="EMBL" id="CAG8498103.1"/>
    </source>
</evidence>
<feature type="non-terminal residue" evidence="1">
    <location>
        <position position="409"/>
    </location>
</feature>
<sequence>MLLIQLDAYVPTGCKSKNMFAAIAQLDAYAPSVSKSINPMSDLFLKKDEKSINKKLNNDKIEDIEADYDLTVATESPSKPFKTFIANQMSQNMDLISSAIISLIFKVGPIYGKEPKNQSQDEPYEDNNSLDIREQSSKKEKKASIKFDGFVESAKFTMLRNRNIYPLCKPFKEFSKEDAEELFDVISDNTSVEFDLPENIKDYIQHLLSGDIEDAFSKVEKSVDNVDPLFLWTREVCRHFLLYYYFGGLQIEGSEKTWTTQTVYRILDLFLIFFGKLISGIAFGEIPNEAHNDRTYNINHLQKPSQAGHTSKNDAVLYHDKDATVLYKQSYGPTEFALPHQLSDFVKLAQNGVDDLNYHFTQNNNCSITTAKKFKSIGIHGYKYLISILTTYSERWELLNIARFGVLLK</sequence>
<name>A0ACA9KZU6_9GLOM</name>
<accession>A0ACA9KZU6</accession>
<protein>
    <submittedName>
        <fullName evidence="1">12300_t:CDS:1</fullName>
    </submittedName>
</protein>
<proteinExistence type="predicted"/>
<comment type="caution">
    <text evidence="1">The sequence shown here is derived from an EMBL/GenBank/DDBJ whole genome shotgun (WGS) entry which is preliminary data.</text>
</comment>
<keyword evidence="2" id="KW-1185">Reference proteome</keyword>
<evidence type="ECO:0000313" key="2">
    <source>
        <dbReference type="Proteomes" id="UP000789702"/>
    </source>
</evidence>